<dbReference type="EMBL" id="CM008048">
    <property type="protein sequence ID" value="PAN17566.2"/>
    <property type="molecule type" value="Genomic_DNA"/>
</dbReference>
<dbReference type="AlphaFoldDB" id="A0A2S3H8M6"/>
<feature type="compositionally biased region" description="Low complexity" evidence="1">
    <location>
        <begin position="99"/>
        <end position="108"/>
    </location>
</feature>
<sequence length="226" mass="24252">MYSFVRHSIITYFIPPLAAVIPRIETPPSPKLLDGEGTRDEPHATQDAPKPSRGPPRRRRPPAPGRRQRPRRGGPPSPTQGDARARACGLATPPGGDAPGQRQPPRLLLGGGLRQGRGRGEPQVLGGAGGDRGGHGEQGDGLLRRGGIGRARRRQRGARRLRRAPGAPPARRRRRAPPLHGAQDGAAQGRAQAARGLGCREVWIWGGNLGGNTCSFEIEIPRCFDW</sequence>
<organism evidence="2">
    <name type="scientific">Panicum hallii</name>
    <dbReference type="NCBI Taxonomy" id="206008"/>
    <lineage>
        <taxon>Eukaryota</taxon>
        <taxon>Viridiplantae</taxon>
        <taxon>Streptophyta</taxon>
        <taxon>Embryophyta</taxon>
        <taxon>Tracheophyta</taxon>
        <taxon>Spermatophyta</taxon>
        <taxon>Magnoliopsida</taxon>
        <taxon>Liliopsida</taxon>
        <taxon>Poales</taxon>
        <taxon>Poaceae</taxon>
        <taxon>PACMAD clade</taxon>
        <taxon>Panicoideae</taxon>
        <taxon>Panicodae</taxon>
        <taxon>Paniceae</taxon>
        <taxon>Panicinae</taxon>
        <taxon>Panicum</taxon>
        <taxon>Panicum sect. Panicum</taxon>
    </lineage>
</organism>
<accession>A0A2S3H8M6</accession>
<feature type="compositionally biased region" description="Low complexity" evidence="1">
    <location>
        <begin position="178"/>
        <end position="189"/>
    </location>
</feature>
<feature type="compositionally biased region" description="Basic and acidic residues" evidence="1">
    <location>
        <begin position="33"/>
        <end position="44"/>
    </location>
</feature>
<proteinExistence type="predicted"/>
<dbReference type="Gramene" id="PAN17566">
    <property type="protein sequence ID" value="PAN17566"/>
    <property type="gene ID" value="PAHAL_3G141200"/>
</dbReference>
<reference evidence="2" key="1">
    <citation type="submission" date="2018-04" db="EMBL/GenBank/DDBJ databases">
        <title>WGS assembly of Panicum hallii.</title>
        <authorList>
            <person name="Lovell J."/>
            <person name="Jenkins J."/>
            <person name="Lowry D."/>
            <person name="Mamidi S."/>
            <person name="Sreedasyam A."/>
            <person name="Weng X."/>
            <person name="Barry K."/>
            <person name="Bonette J."/>
            <person name="Campitelli B."/>
            <person name="Daum C."/>
            <person name="Gordon S."/>
            <person name="Gould B."/>
            <person name="Lipzen A."/>
            <person name="Macqueen A."/>
            <person name="Palacio-Mejia J."/>
            <person name="Plott C."/>
            <person name="Shakirov E."/>
            <person name="Shu S."/>
            <person name="Yoshinaga Y."/>
            <person name="Zane M."/>
            <person name="Rokhsar D."/>
            <person name="Grimwood J."/>
            <person name="Schmutz J."/>
            <person name="Juenger T."/>
        </authorList>
    </citation>
    <scope>NUCLEOTIDE SEQUENCE [LARGE SCALE GENOMIC DNA]</scope>
    <source>
        <strain evidence="2">FIL2</strain>
    </source>
</reference>
<gene>
    <name evidence="2" type="ORF">PAHAL_3G141200</name>
</gene>
<name>A0A2S3H8M6_9POAL</name>
<protein>
    <submittedName>
        <fullName evidence="2">Uncharacterized protein</fullName>
    </submittedName>
</protein>
<dbReference type="Proteomes" id="UP000243499">
    <property type="component" value="Chromosome 3"/>
</dbReference>
<evidence type="ECO:0000256" key="1">
    <source>
        <dbReference type="SAM" id="MobiDB-lite"/>
    </source>
</evidence>
<feature type="compositionally biased region" description="Basic residues" evidence="1">
    <location>
        <begin position="55"/>
        <end position="72"/>
    </location>
</feature>
<feature type="compositionally biased region" description="Basic residues" evidence="1">
    <location>
        <begin position="150"/>
        <end position="163"/>
    </location>
</feature>
<evidence type="ECO:0000313" key="2">
    <source>
        <dbReference type="EMBL" id="PAN17566.2"/>
    </source>
</evidence>
<feature type="region of interest" description="Disordered" evidence="1">
    <location>
        <begin position="28"/>
        <end position="189"/>
    </location>
</feature>